<protein>
    <recommendedName>
        <fullName evidence="5">2-dehydro-3-deoxy-phosphogluconate aldolase</fullName>
        <ecNumber evidence="5">4.1.2.14</ecNumber>
    </recommendedName>
</protein>
<dbReference type="PANTHER" id="PTHR30246">
    <property type="entry name" value="2-KETO-3-DEOXY-6-PHOSPHOGLUCONATE ALDOLASE"/>
    <property type="match status" value="1"/>
</dbReference>
<dbReference type="EC" id="4.1.2.14" evidence="5"/>
<comment type="catalytic activity">
    <reaction evidence="1">
        <text>2-dehydro-3-deoxy-6-phospho-D-gluconate = D-glyceraldehyde 3-phosphate + pyruvate</text>
        <dbReference type="Rhea" id="RHEA:17089"/>
        <dbReference type="ChEBI" id="CHEBI:15361"/>
        <dbReference type="ChEBI" id="CHEBI:57569"/>
        <dbReference type="ChEBI" id="CHEBI:59776"/>
        <dbReference type="EC" id="4.1.2.14"/>
    </reaction>
</comment>
<keyword evidence="8" id="KW-0119">Carbohydrate metabolism</keyword>
<keyword evidence="6 10" id="KW-0456">Lyase</keyword>
<dbReference type="NCBIfam" id="NF004325">
    <property type="entry name" value="PRK05718.1"/>
    <property type="match status" value="1"/>
</dbReference>
<dbReference type="Proteomes" id="UP001595824">
    <property type="component" value="Unassembled WGS sequence"/>
</dbReference>
<name>A0ABV8TN46_9ACTN</name>
<proteinExistence type="inferred from homology"/>
<comment type="subunit">
    <text evidence="4">Homotrimer.</text>
</comment>
<reference evidence="11" key="1">
    <citation type="journal article" date="2019" name="Int. J. Syst. Evol. Microbiol.">
        <title>The Global Catalogue of Microorganisms (GCM) 10K type strain sequencing project: providing services to taxonomists for standard genome sequencing and annotation.</title>
        <authorList>
            <consortium name="The Broad Institute Genomics Platform"/>
            <consortium name="The Broad Institute Genome Sequencing Center for Infectious Disease"/>
            <person name="Wu L."/>
            <person name="Ma J."/>
        </authorList>
    </citation>
    <scope>NUCLEOTIDE SEQUENCE [LARGE SCALE GENOMIC DNA]</scope>
    <source>
        <strain evidence="11">PCU 347</strain>
    </source>
</reference>
<dbReference type="RefSeq" id="WP_381743518.1">
    <property type="nucleotide sequence ID" value="NZ_JBHSDP010000027.1"/>
</dbReference>
<dbReference type="InterPro" id="IPR000887">
    <property type="entry name" value="Aldlse_KDPG_KHG"/>
</dbReference>
<comment type="caution">
    <text evidence="10">The sequence shown here is derived from an EMBL/GenBank/DDBJ whole genome shotgun (WGS) entry which is preliminary data.</text>
</comment>
<organism evidence="10 11">
    <name type="scientific">Streptomyces andamanensis</name>
    <dbReference type="NCBI Taxonomy" id="1565035"/>
    <lineage>
        <taxon>Bacteria</taxon>
        <taxon>Bacillati</taxon>
        <taxon>Actinomycetota</taxon>
        <taxon>Actinomycetes</taxon>
        <taxon>Kitasatosporales</taxon>
        <taxon>Streptomycetaceae</taxon>
        <taxon>Streptomyces</taxon>
    </lineage>
</organism>
<dbReference type="InterPro" id="IPR013785">
    <property type="entry name" value="Aldolase_TIM"/>
</dbReference>
<dbReference type="EMBL" id="JBHSDP010000027">
    <property type="protein sequence ID" value="MFC4332017.1"/>
    <property type="molecule type" value="Genomic_DNA"/>
</dbReference>
<feature type="region of interest" description="Disordered" evidence="9">
    <location>
        <begin position="1"/>
        <end position="26"/>
    </location>
</feature>
<dbReference type="PANTHER" id="PTHR30246:SF1">
    <property type="entry name" value="2-DEHYDRO-3-DEOXY-6-PHOSPHOGALACTONATE ALDOLASE-RELATED"/>
    <property type="match status" value="1"/>
</dbReference>
<evidence type="ECO:0000313" key="10">
    <source>
        <dbReference type="EMBL" id="MFC4332017.1"/>
    </source>
</evidence>
<dbReference type="PROSITE" id="PS00159">
    <property type="entry name" value="ALDOLASE_KDPG_KHG_1"/>
    <property type="match status" value="1"/>
</dbReference>
<accession>A0ABV8TN46</accession>
<evidence type="ECO:0000313" key="11">
    <source>
        <dbReference type="Proteomes" id="UP001595824"/>
    </source>
</evidence>
<dbReference type="SUPFAM" id="SSF51569">
    <property type="entry name" value="Aldolase"/>
    <property type="match status" value="1"/>
</dbReference>
<dbReference type="InterPro" id="IPR031337">
    <property type="entry name" value="KDPG/KHG_AS_1"/>
</dbReference>
<evidence type="ECO:0000256" key="4">
    <source>
        <dbReference type="ARBA" id="ARBA00011233"/>
    </source>
</evidence>
<evidence type="ECO:0000256" key="6">
    <source>
        <dbReference type="ARBA" id="ARBA00023239"/>
    </source>
</evidence>
<evidence type="ECO:0000256" key="9">
    <source>
        <dbReference type="SAM" id="MobiDB-lite"/>
    </source>
</evidence>
<keyword evidence="11" id="KW-1185">Reference proteome</keyword>
<dbReference type="InterPro" id="IPR031338">
    <property type="entry name" value="KDPG/KHG_AS_2"/>
</dbReference>
<evidence type="ECO:0000256" key="7">
    <source>
        <dbReference type="ARBA" id="ARBA00023270"/>
    </source>
</evidence>
<keyword evidence="7" id="KW-0704">Schiff base</keyword>
<sequence>MSPSPPSLPSLPSQPSPSSPFPPAAPSGATSVLDLAPVLPVVVLEDPAAAVPLARALVAGGLPAIEVTLRTPAAPEAIAAIAAEVPGAVVGAGTVVTPAQVEQCVAAGARFLVSPGWTDTLLSAMAASGLPYLPGVSTTSEVVALLERGVREMKFFPAEAAGGTAYLRSLAGPLPQARFCPTGGIGPGTAPDYLALPNVGCVGGSWMVPADAVTAGDWVRIERLAREAAGLSAGGTCR</sequence>
<evidence type="ECO:0000256" key="8">
    <source>
        <dbReference type="ARBA" id="ARBA00023277"/>
    </source>
</evidence>
<dbReference type="GO" id="GO:0008700">
    <property type="term" value="F:(R,S)-4-hydroxy-2-oxoglutarate aldolase activity"/>
    <property type="evidence" value="ECO:0007669"/>
    <property type="project" value="UniProtKB-EC"/>
</dbReference>
<evidence type="ECO:0000256" key="5">
    <source>
        <dbReference type="ARBA" id="ARBA00013063"/>
    </source>
</evidence>
<dbReference type="GO" id="GO:0008675">
    <property type="term" value="F:2-dehydro-3-deoxy-phosphogluconate aldolase activity"/>
    <property type="evidence" value="ECO:0007669"/>
    <property type="project" value="UniProtKB-EC"/>
</dbReference>
<dbReference type="Pfam" id="PF01081">
    <property type="entry name" value="Aldolase"/>
    <property type="match status" value="1"/>
</dbReference>
<evidence type="ECO:0000256" key="2">
    <source>
        <dbReference type="ARBA" id="ARBA00004736"/>
    </source>
</evidence>
<evidence type="ECO:0000256" key="1">
    <source>
        <dbReference type="ARBA" id="ARBA00000654"/>
    </source>
</evidence>
<evidence type="ECO:0000256" key="3">
    <source>
        <dbReference type="ARBA" id="ARBA00006906"/>
    </source>
</evidence>
<gene>
    <name evidence="10" type="primary">eda</name>
    <name evidence="10" type="ORF">ACFPC0_30485</name>
</gene>
<dbReference type="NCBIfam" id="TIGR01182">
    <property type="entry name" value="eda"/>
    <property type="match status" value="1"/>
</dbReference>
<comment type="similarity">
    <text evidence="3">Belongs to the KHG/KDPG aldolase family.</text>
</comment>
<dbReference type="CDD" id="cd00452">
    <property type="entry name" value="KDPG_aldolase"/>
    <property type="match status" value="1"/>
</dbReference>
<feature type="compositionally biased region" description="Pro residues" evidence="9">
    <location>
        <begin position="1"/>
        <end position="25"/>
    </location>
</feature>
<comment type="pathway">
    <text evidence="2">Carbohydrate acid metabolism; 2-dehydro-3-deoxy-D-gluconate degradation; D-glyceraldehyde 3-phosphate and pyruvate from 2-dehydro-3-deoxy-D-gluconate: step 2/2.</text>
</comment>
<dbReference type="Gene3D" id="3.20.20.70">
    <property type="entry name" value="Aldolase class I"/>
    <property type="match status" value="1"/>
</dbReference>
<dbReference type="PROSITE" id="PS00160">
    <property type="entry name" value="ALDOLASE_KDPG_KHG_2"/>
    <property type="match status" value="1"/>
</dbReference>